<reference evidence="1 2" key="1">
    <citation type="submission" date="2019-03" db="EMBL/GenBank/DDBJ databases">
        <title>Genomic Encyclopedia of Archaeal and Bacterial Type Strains, Phase II (KMG-II): from individual species to whole genera.</title>
        <authorList>
            <person name="Goeker M."/>
        </authorList>
    </citation>
    <scope>NUCLEOTIDE SEQUENCE [LARGE SCALE GENOMIC DNA]</scope>
    <source>
        <strain evidence="1 2">DSM 19034</strain>
    </source>
</reference>
<dbReference type="AlphaFoldDB" id="A0A4R6IQF4"/>
<keyword evidence="2" id="KW-1185">Reference proteome</keyword>
<sequence length="36" mass="4130">MVWTARYQGIDNSLLQEMDSLAYARSKLENIEGRVA</sequence>
<evidence type="ECO:0000313" key="2">
    <source>
        <dbReference type="Proteomes" id="UP000295499"/>
    </source>
</evidence>
<name>A0A4R6IQF4_9SPHI</name>
<protein>
    <submittedName>
        <fullName evidence="1">Uncharacterized protein</fullName>
    </submittedName>
</protein>
<proteinExistence type="predicted"/>
<comment type="caution">
    <text evidence="1">The sequence shown here is derived from an EMBL/GenBank/DDBJ whole genome shotgun (WGS) entry which is preliminary data.</text>
</comment>
<evidence type="ECO:0000313" key="1">
    <source>
        <dbReference type="EMBL" id="TDO24523.1"/>
    </source>
</evidence>
<dbReference type="EMBL" id="SNWM01000001">
    <property type="protein sequence ID" value="TDO24523.1"/>
    <property type="molecule type" value="Genomic_DNA"/>
</dbReference>
<accession>A0A4R6IQF4</accession>
<organism evidence="1 2">
    <name type="scientific">Pedobacter duraquae</name>
    <dbReference type="NCBI Taxonomy" id="425511"/>
    <lineage>
        <taxon>Bacteria</taxon>
        <taxon>Pseudomonadati</taxon>
        <taxon>Bacteroidota</taxon>
        <taxon>Sphingobacteriia</taxon>
        <taxon>Sphingobacteriales</taxon>
        <taxon>Sphingobacteriaceae</taxon>
        <taxon>Pedobacter</taxon>
    </lineage>
</organism>
<gene>
    <name evidence="1" type="ORF">CLV32_0812</name>
</gene>
<dbReference type="Proteomes" id="UP000295499">
    <property type="component" value="Unassembled WGS sequence"/>
</dbReference>